<dbReference type="NCBIfam" id="NF037959">
    <property type="entry name" value="MFS_SpdSyn"/>
    <property type="match status" value="1"/>
</dbReference>
<feature type="transmembrane region" description="Helical" evidence="2">
    <location>
        <begin position="418"/>
        <end position="439"/>
    </location>
</feature>
<dbReference type="RefSeq" id="WP_338437625.1">
    <property type="nucleotide sequence ID" value="NZ_JAUYVH010000011.1"/>
</dbReference>
<dbReference type="Proteomes" id="UP001225596">
    <property type="component" value="Unassembled WGS sequence"/>
</dbReference>
<dbReference type="EMBL" id="JAUYVH010000011">
    <property type="protein sequence ID" value="MDQ9171688.1"/>
    <property type="molecule type" value="Genomic_DNA"/>
</dbReference>
<keyword evidence="2" id="KW-0812">Transmembrane</keyword>
<evidence type="ECO:0000313" key="3">
    <source>
        <dbReference type="EMBL" id="MDQ9171688.1"/>
    </source>
</evidence>
<evidence type="ECO:0000256" key="1">
    <source>
        <dbReference type="ARBA" id="ARBA00023115"/>
    </source>
</evidence>
<comment type="caution">
    <text evidence="3">The sequence shown here is derived from an EMBL/GenBank/DDBJ whole genome shotgun (WGS) entry which is preliminary data.</text>
</comment>
<name>A0ABU1BRQ6_9BURK</name>
<sequence length="704" mass="77825">MQRIETRGLVLERKAVLILLYACTIFLSAFLLFQVQPIVGKMLLPWFGGSAAVWSTCLLFFQVVLLLGYLYAHWTQRFLAPKQQGLLHILLLASSLFVLPITLNAAWKPSGSEDPSLMIVGLMALMIGLPYFLLSSTGPLLQAWFAREKSGTVPYRLFALSNFGSLLGLLSYPLVFEPNLSIPDISGAWSAAYVAFVLLCGVLAWRGLRMQRPAEVQAHAGEPGAQEHVPPKMMALWVALAACPTILLMAITSHLTQNVAPVPFLWVLPLVLYLLSFILCFEGGNWYKRTWYLPLFIVWLGVMTYDLLETIDDSGVWLPLVLYSSGLFIACMLCHGELAKKKPHPAHLTSFYLMIALGGALGGSFVALAAPRIFNSNLELPLTAIMTGLLVVTVIKREADKAAENSTEDGGSNRWHRAWLTLCACFVAVITVFATHGIVKHAERYALMVRNFYGTMSTADSWDGSERKLVHGSILHGSQYMSEDKRREPTTYYGDNGGAGLAVLATRQAGQPQRVGVVGLGAGTMASYGRAGDYYRFYEINPLVVELARSQFSFLSDTPAKVETAMGDARLSLERENPQRFDALVVDAFSGDSIPVHLLTREAFAVYFRHMKPGGILAVHISNRNLDLAPVVKHAVDYYRKEARLVDADPDYGRGLSGSSWILISDDAAVLESEALYDHVEEVELERNIPPWTDDYSSIYTILK</sequence>
<feature type="transmembrane region" description="Helical" evidence="2">
    <location>
        <begin position="119"/>
        <end position="145"/>
    </location>
</feature>
<feature type="transmembrane region" description="Helical" evidence="2">
    <location>
        <begin position="187"/>
        <end position="205"/>
    </location>
</feature>
<feature type="transmembrane region" description="Helical" evidence="2">
    <location>
        <begin position="291"/>
        <end position="308"/>
    </location>
</feature>
<feature type="transmembrane region" description="Helical" evidence="2">
    <location>
        <begin position="86"/>
        <end position="107"/>
    </location>
</feature>
<organism evidence="3 4">
    <name type="scientific">Keguizhuia sedimenti</name>
    <dbReference type="NCBI Taxonomy" id="3064264"/>
    <lineage>
        <taxon>Bacteria</taxon>
        <taxon>Pseudomonadati</taxon>
        <taxon>Pseudomonadota</taxon>
        <taxon>Betaproteobacteria</taxon>
        <taxon>Burkholderiales</taxon>
        <taxon>Oxalobacteraceae</taxon>
        <taxon>Keguizhuia</taxon>
    </lineage>
</organism>
<keyword evidence="4" id="KW-1185">Reference proteome</keyword>
<feature type="transmembrane region" description="Helical" evidence="2">
    <location>
        <begin position="16"/>
        <end position="39"/>
    </location>
</feature>
<proteinExistence type="predicted"/>
<feature type="transmembrane region" description="Helical" evidence="2">
    <location>
        <begin position="51"/>
        <end position="74"/>
    </location>
</feature>
<reference evidence="3 4" key="1">
    <citation type="submission" date="2023-08" db="EMBL/GenBank/DDBJ databases">
        <title>Oxalobacteraceae gen .nov., isolated from river sludge outside the plant.</title>
        <authorList>
            <person name="Zhao S.Y."/>
        </authorList>
    </citation>
    <scope>NUCLEOTIDE SEQUENCE [LARGE SCALE GENOMIC DNA]</scope>
    <source>
        <strain evidence="3 4">R-40</strain>
    </source>
</reference>
<keyword evidence="1" id="KW-0620">Polyamine biosynthesis</keyword>
<evidence type="ECO:0000313" key="4">
    <source>
        <dbReference type="Proteomes" id="UP001225596"/>
    </source>
</evidence>
<protein>
    <submittedName>
        <fullName evidence="3">Fused MFS/spermidine synthase</fullName>
    </submittedName>
</protein>
<accession>A0ABU1BRQ6</accession>
<dbReference type="Gene3D" id="3.40.50.150">
    <property type="entry name" value="Vaccinia Virus protein VP39"/>
    <property type="match status" value="1"/>
</dbReference>
<feature type="transmembrane region" description="Helical" evidence="2">
    <location>
        <begin position="157"/>
        <end position="175"/>
    </location>
</feature>
<evidence type="ECO:0000256" key="2">
    <source>
        <dbReference type="SAM" id="Phobius"/>
    </source>
</evidence>
<dbReference type="PANTHER" id="PTHR43317">
    <property type="entry name" value="THERMOSPERMINE SYNTHASE ACAULIS5"/>
    <property type="match status" value="1"/>
</dbReference>
<feature type="transmembrane region" description="Helical" evidence="2">
    <location>
        <begin position="264"/>
        <end position="284"/>
    </location>
</feature>
<keyword evidence="2" id="KW-1133">Transmembrane helix</keyword>
<feature type="transmembrane region" description="Helical" evidence="2">
    <location>
        <begin position="320"/>
        <end position="339"/>
    </location>
</feature>
<feature type="transmembrane region" description="Helical" evidence="2">
    <location>
        <begin position="351"/>
        <end position="374"/>
    </location>
</feature>
<dbReference type="PANTHER" id="PTHR43317:SF1">
    <property type="entry name" value="THERMOSPERMINE SYNTHASE ACAULIS5"/>
    <property type="match status" value="1"/>
</dbReference>
<dbReference type="InterPro" id="IPR029063">
    <property type="entry name" value="SAM-dependent_MTases_sf"/>
</dbReference>
<dbReference type="SUPFAM" id="SSF53335">
    <property type="entry name" value="S-adenosyl-L-methionine-dependent methyltransferases"/>
    <property type="match status" value="1"/>
</dbReference>
<keyword evidence="2" id="KW-0472">Membrane</keyword>
<feature type="transmembrane region" description="Helical" evidence="2">
    <location>
        <begin position="380"/>
        <end position="397"/>
    </location>
</feature>
<feature type="transmembrane region" description="Helical" evidence="2">
    <location>
        <begin position="234"/>
        <end position="252"/>
    </location>
</feature>
<gene>
    <name evidence="3" type="ORF">Q8A64_14840</name>
</gene>